<feature type="compositionally biased region" description="Low complexity" evidence="1">
    <location>
        <begin position="21"/>
        <end position="34"/>
    </location>
</feature>
<name>D8Q6F0_SCHCM</name>
<evidence type="ECO:0000313" key="2">
    <source>
        <dbReference type="EMBL" id="EFI96225.1"/>
    </source>
</evidence>
<dbReference type="AlphaFoldDB" id="D8Q6F0"/>
<protein>
    <recommendedName>
        <fullName evidence="4">F-box domain-containing protein</fullName>
    </recommendedName>
</protein>
<dbReference type="InParanoid" id="D8Q6F0"/>
<dbReference type="Proteomes" id="UP000007431">
    <property type="component" value="Unassembled WGS sequence"/>
</dbReference>
<evidence type="ECO:0000313" key="3">
    <source>
        <dbReference type="Proteomes" id="UP000007431"/>
    </source>
</evidence>
<dbReference type="EMBL" id="GL377307">
    <property type="protein sequence ID" value="EFI96225.1"/>
    <property type="molecule type" value="Genomic_DNA"/>
</dbReference>
<gene>
    <name evidence="2" type="ORF">SCHCODRAFT_235677</name>
</gene>
<reference evidence="2 3" key="1">
    <citation type="journal article" date="2010" name="Nat. Biotechnol.">
        <title>Genome sequence of the model mushroom Schizophyllum commune.</title>
        <authorList>
            <person name="Ohm R.A."/>
            <person name="de Jong J.F."/>
            <person name="Lugones L.G."/>
            <person name="Aerts A."/>
            <person name="Kothe E."/>
            <person name="Stajich J.E."/>
            <person name="de Vries R.P."/>
            <person name="Record E."/>
            <person name="Levasseur A."/>
            <person name="Baker S.E."/>
            <person name="Bartholomew K.A."/>
            <person name="Coutinho P.M."/>
            <person name="Erdmann S."/>
            <person name="Fowler T.J."/>
            <person name="Gathman A.C."/>
            <person name="Lombard V."/>
            <person name="Henrissat B."/>
            <person name="Knabe N."/>
            <person name="Kuees U."/>
            <person name="Lilly W.W."/>
            <person name="Lindquist E."/>
            <person name="Lucas S."/>
            <person name="Magnuson J.K."/>
            <person name="Piumi F."/>
            <person name="Raudaskoski M."/>
            <person name="Salamov A."/>
            <person name="Schmutz J."/>
            <person name="Schwarze F.W.M.R."/>
            <person name="vanKuyk P.A."/>
            <person name="Horton J.S."/>
            <person name="Grigoriev I.V."/>
            <person name="Woesten H.A.B."/>
        </authorList>
    </citation>
    <scope>NUCLEOTIDE SEQUENCE [LARGE SCALE GENOMIC DNA]</scope>
    <source>
        <strain evidence="3">H4-8 / FGSC 9210</strain>
    </source>
</reference>
<feature type="region of interest" description="Disordered" evidence="1">
    <location>
        <begin position="1"/>
        <end position="34"/>
    </location>
</feature>
<proteinExistence type="predicted"/>
<organism evidence="3">
    <name type="scientific">Schizophyllum commune (strain H4-8 / FGSC 9210)</name>
    <name type="common">Split gill fungus</name>
    <dbReference type="NCBI Taxonomy" id="578458"/>
    <lineage>
        <taxon>Eukaryota</taxon>
        <taxon>Fungi</taxon>
        <taxon>Dikarya</taxon>
        <taxon>Basidiomycota</taxon>
        <taxon>Agaricomycotina</taxon>
        <taxon>Agaricomycetes</taxon>
        <taxon>Agaricomycetidae</taxon>
        <taxon>Agaricales</taxon>
        <taxon>Schizophyllaceae</taxon>
        <taxon>Schizophyllum</taxon>
    </lineage>
</organism>
<dbReference type="VEuPathDB" id="FungiDB:SCHCODRAFT_02580100"/>
<accession>D8Q6F0</accession>
<evidence type="ECO:0008006" key="4">
    <source>
        <dbReference type="Google" id="ProtNLM"/>
    </source>
</evidence>
<keyword evidence="3" id="KW-1185">Reference proteome</keyword>
<feature type="compositionally biased region" description="Low complexity" evidence="1">
    <location>
        <begin position="413"/>
        <end position="441"/>
    </location>
</feature>
<feature type="compositionally biased region" description="Basic residues" evidence="1">
    <location>
        <begin position="451"/>
        <end position="461"/>
    </location>
</feature>
<evidence type="ECO:0000256" key="1">
    <source>
        <dbReference type="SAM" id="MobiDB-lite"/>
    </source>
</evidence>
<sequence length="521" mass="57745">MSAAQSPAKMPRTKSPSPPIADATSDASHAAPATTSAAQQFTDETWAVIMSHCSVFDLFCLRDACHLFRTMVDKEMLQNALSDAGLSHLCNITDEARAYLPVALRDLTTFMKMLCVGPCSVCGIWTAQPPASSDLKIRLCGNEDCAKFMYSTEMTRGWNDLPTCITYGTFEPDVEEGPLPKLAMFWQARMLRDLSPYVDGWPLPINDILMGGPNCRFVLKDRRRAEKELAQIGWKSDAEDPDDLVGSSDNFVQAFCCQDEYMWRCARHRTTMIVYNDYVTWRVANLQKSTEVREKNLQTLCARAKFLNKDYDPDHPFTQRILAAHARDGSLMLTPAVDCLFSPPETPKMPYDAEFDHPDQAETPYPLPRCFVPFMDRERPKKSAADWFAMAKPKKNSTPKAKAEAKPVPAPEVPAVAAQSDNVAGPASSPGGSLVPGSSAGTKAAPARSAKSGRKSTKASRRATQATERKNCSLCKDMTFSSQAELIKHQSEALSLDGLRHLDLPRLVLLHFCMDMKFIHS</sequence>
<dbReference type="HOGENOM" id="CLU_534365_0_0_1"/>
<feature type="region of interest" description="Disordered" evidence="1">
    <location>
        <begin position="388"/>
        <end position="468"/>
    </location>
</feature>